<evidence type="ECO:0000313" key="2">
    <source>
        <dbReference type="Proteomes" id="UP001418637"/>
    </source>
</evidence>
<sequence length="209" mass="25149">MCNVIEFPRKEWFEGRWSFDNDVANREIIIKDITKAYPSVELLVFYDDDDIVDNKEEHLKISNIRYDKNILLFETMFPSIGRINKYRLNLTENFNLLKGCFSYIEKSSFSLSRSYKLKGRIVNVYIIDDEDFWSEYHVSFNENGIQFVEARDSENNELYNISRTKLCNDKIILNIYVNSEKISKFLIFDLRNKVVKFKFCYYIDIHRIK</sequence>
<accession>A0ABV0BNF0</accession>
<dbReference type="Proteomes" id="UP001418637">
    <property type="component" value="Unassembled WGS sequence"/>
</dbReference>
<keyword evidence="2" id="KW-1185">Reference proteome</keyword>
<organism evidence="1 2">
    <name type="scientific">Hohaiivirga grylli</name>
    <dbReference type="NCBI Taxonomy" id="3133970"/>
    <lineage>
        <taxon>Bacteria</taxon>
        <taxon>Pseudomonadati</taxon>
        <taxon>Pseudomonadota</taxon>
        <taxon>Alphaproteobacteria</taxon>
        <taxon>Hyphomicrobiales</taxon>
        <taxon>Methylobacteriaceae</taxon>
        <taxon>Hohaiivirga</taxon>
    </lineage>
</organism>
<name>A0ABV0BNF0_9HYPH</name>
<comment type="caution">
    <text evidence="1">The sequence shown here is derived from an EMBL/GenBank/DDBJ whole genome shotgun (WGS) entry which is preliminary data.</text>
</comment>
<reference evidence="1 2" key="1">
    <citation type="submission" date="2024-04" db="EMBL/GenBank/DDBJ databases">
        <title>A novel species isolated from cricket.</title>
        <authorList>
            <person name="Wang H.-C."/>
        </authorList>
    </citation>
    <scope>NUCLEOTIDE SEQUENCE [LARGE SCALE GENOMIC DNA]</scope>
    <source>
        <strain evidence="1 2">WL0021</strain>
    </source>
</reference>
<dbReference type="EMBL" id="JBBYXI010000010">
    <property type="protein sequence ID" value="MEN3931786.1"/>
    <property type="molecule type" value="Genomic_DNA"/>
</dbReference>
<evidence type="ECO:0000313" key="1">
    <source>
        <dbReference type="EMBL" id="MEN3931786.1"/>
    </source>
</evidence>
<protein>
    <submittedName>
        <fullName evidence="1">Uncharacterized protein</fullName>
    </submittedName>
</protein>
<dbReference type="RefSeq" id="WP_346337832.1">
    <property type="nucleotide sequence ID" value="NZ_JBBYXI010000010.1"/>
</dbReference>
<gene>
    <name evidence="1" type="ORF">WJT86_12055</name>
</gene>
<proteinExistence type="predicted"/>